<reference evidence="3" key="1">
    <citation type="journal article" date="2015" name="Nature">
        <title>Complex archaea that bridge the gap between prokaryotes and eukaryotes.</title>
        <authorList>
            <person name="Spang A."/>
            <person name="Saw J.H."/>
            <person name="Jorgensen S.L."/>
            <person name="Zaremba-Niedzwiedzka K."/>
            <person name="Martijn J."/>
            <person name="Lind A.E."/>
            <person name="van Eijk R."/>
            <person name="Schleper C."/>
            <person name="Guy L."/>
            <person name="Ettema T.J."/>
        </authorList>
    </citation>
    <scope>NUCLEOTIDE SEQUENCE</scope>
</reference>
<comment type="caution">
    <text evidence="3">The sequence shown here is derived from an EMBL/GenBank/DDBJ whole genome shotgun (WGS) entry which is preliminary data.</text>
</comment>
<proteinExistence type="predicted"/>
<sequence length="342" mass="36630">GDRAPPGLPAVTADTATGARAESRAGGGAGLCRPGVLILALAALGVAACAGSSEPSGGRFPDVITLGEGEVFPILTNHTLAVGVNRFSLMLADQEDSPLLGADVLLRFFDLTGEEPVLKSQADARFIPVELFFIDERSGKEKRYEGGNGVYVTRVDFDAPGRWGVEINVTADGTQLEPIPFQFDVLEVSPEPAIGDPAPPSRQLTLADVAHVTEIDSSFPPRPHMHEITVADALTAGKPILVAFATPAFCESRTCGPVMDTVMDPLYETYADEAVFIHIEPFQLKELREGIDRIPVEATAEWGLQTEPWLFVIDEQGRIVGKFEGIIALDEVETVLVRVLEG</sequence>
<dbReference type="SUPFAM" id="SSF52833">
    <property type="entry name" value="Thioredoxin-like"/>
    <property type="match status" value="1"/>
</dbReference>
<organism evidence="3">
    <name type="scientific">marine sediment metagenome</name>
    <dbReference type="NCBI Taxonomy" id="412755"/>
    <lineage>
        <taxon>unclassified sequences</taxon>
        <taxon>metagenomes</taxon>
        <taxon>ecological metagenomes</taxon>
    </lineage>
</organism>
<dbReference type="PROSITE" id="PS51352">
    <property type="entry name" value="THIOREDOXIN_2"/>
    <property type="match status" value="1"/>
</dbReference>
<feature type="region of interest" description="Disordered" evidence="1">
    <location>
        <begin position="1"/>
        <end position="27"/>
    </location>
</feature>
<evidence type="ECO:0000259" key="2">
    <source>
        <dbReference type="PROSITE" id="PS51352"/>
    </source>
</evidence>
<feature type="non-terminal residue" evidence="3">
    <location>
        <position position="1"/>
    </location>
</feature>
<name>A0A0F9EMR1_9ZZZZ</name>
<dbReference type="Gene3D" id="3.40.30.10">
    <property type="entry name" value="Glutaredoxin"/>
    <property type="match status" value="1"/>
</dbReference>
<dbReference type="InterPro" id="IPR036249">
    <property type="entry name" value="Thioredoxin-like_sf"/>
</dbReference>
<dbReference type="EMBL" id="LAZR01036319">
    <property type="protein sequence ID" value="KKL25158.1"/>
    <property type="molecule type" value="Genomic_DNA"/>
</dbReference>
<protein>
    <recommendedName>
        <fullName evidence="2">Thioredoxin domain-containing protein</fullName>
    </recommendedName>
</protein>
<evidence type="ECO:0000313" key="3">
    <source>
        <dbReference type="EMBL" id="KKL25158.1"/>
    </source>
</evidence>
<accession>A0A0F9EMR1</accession>
<evidence type="ECO:0000256" key="1">
    <source>
        <dbReference type="SAM" id="MobiDB-lite"/>
    </source>
</evidence>
<dbReference type="InterPro" id="IPR013766">
    <property type="entry name" value="Thioredoxin_domain"/>
</dbReference>
<gene>
    <name evidence="3" type="ORF">LCGC14_2408130</name>
</gene>
<feature type="domain" description="Thioredoxin" evidence="2">
    <location>
        <begin position="192"/>
        <end position="341"/>
    </location>
</feature>
<dbReference type="AlphaFoldDB" id="A0A0F9EMR1"/>